<keyword evidence="12" id="KW-1185">Reference proteome</keyword>
<feature type="transmembrane region" description="Helical" evidence="9">
    <location>
        <begin position="97"/>
        <end position="119"/>
    </location>
</feature>
<evidence type="ECO:0000256" key="7">
    <source>
        <dbReference type="ARBA" id="ARBA00023177"/>
    </source>
</evidence>
<dbReference type="Pfam" id="PF00909">
    <property type="entry name" value="Ammonium_transp"/>
    <property type="match status" value="1"/>
</dbReference>
<feature type="transmembrane region" description="Helical" evidence="9">
    <location>
        <begin position="354"/>
        <end position="377"/>
    </location>
</feature>
<evidence type="ECO:0000256" key="3">
    <source>
        <dbReference type="ARBA" id="ARBA00022448"/>
    </source>
</evidence>
<dbReference type="InterPro" id="IPR029020">
    <property type="entry name" value="Ammonium/urea_transptr"/>
</dbReference>
<dbReference type="PANTHER" id="PTHR43029">
    <property type="entry name" value="AMMONIUM TRANSPORTER MEP2"/>
    <property type="match status" value="1"/>
</dbReference>
<dbReference type="EMBL" id="CP097118">
    <property type="protein sequence ID" value="USS88342.1"/>
    <property type="molecule type" value="Genomic_DNA"/>
</dbReference>
<feature type="transmembrane region" description="Helical" evidence="9">
    <location>
        <begin position="311"/>
        <end position="334"/>
    </location>
</feature>
<evidence type="ECO:0000256" key="4">
    <source>
        <dbReference type="ARBA" id="ARBA00022692"/>
    </source>
</evidence>
<feature type="transmembrane region" description="Helical" evidence="9">
    <location>
        <begin position="255"/>
        <end position="277"/>
    </location>
</feature>
<feature type="domain" description="Ammonium transporter AmtB-like" evidence="10">
    <location>
        <begin position="7"/>
        <end position="397"/>
    </location>
</feature>
<feature type="transmembrane region" description="Helical" evidence="9">
    <location>
        <begin position="218"/>
        <end position="243"/>
    </location>
</feature>
<evidence type="ECO:0000256" key="2">
    <source>
        <dbReference type="ARBA" id="ARBA00005887"/>
    </source>
</evidence>
<evidence type="ECO:0000259" key="10">
    <source>
        <dbReference type="Pfam" id="PF00909"/>
    </source>
</evidence>
<dbReference type="InterPro" id="IPR018047">
    <property type="entry name" value="Ammonium_transpt_CS"/>
</dbReference>
<evidence type="ECO:0000256" key="9">
    <source>
        <dbReference type="RuleBase" id="RU362002"/>
    </source>
</evidence>
<comment type="subcellular location">
    <subcellularLocation>
        <location evidence="9">Cell membrane</location>
        <topology evidence="9">Multi-pass membrane protein</topology>
    </subcellularLocation>
    <subcellularLocation>
        <location evidence="1">Membrane</location>
        <topology evidence="1">Multi-pass membrane protein</topology>
    </subcellularLocation>
</comment>
<dbReference type="PANTHER" id="PTHR43029:SF10">
    <property type="entry name" value="AMMONIUM TRANSPORTER MEP2"/>
    <property type="match status" value="1"/>
</dbReference>
<protein>
    <recommendedName>
        <fullName evidence="8 9">Ammonium transporter</fullName>
    </recommendedName>
</protein>
<feature type="transmembrane region" description="Helical" evidence="9">
    <location>
        <begin position="6"/>
        <end position="27"/>
    </location>
</feature>
<keyword evidence="4 9" id="KW-0812">Transmembrane</keyword>
<keyword evidence="5 9" id="KW-1133">Transmembrane helix</keyword>
<evidence type="ECO:0000256" key="8">
    <source>
        <dbReference type="ARBA" id="ARBA00050025"/>
    </source>
</evidence>
<dbReference type="Proteomes" id="UP001057025">
    <property type="component" value="Chromosome"/>
</dbReference>
<proteinExistence type="inferred from homology"/>
<accession>A0ABY5BT89</accession>
<evidence type="ECO:0000256" key="1">
    <source>
        <dbReference type="ARBA" id="ARBA00004141"/>
    </source>
</evidence>
<feature type="transmembrane region" description="Helical" evidence="9">
    <location>
        <begin position="126"/>
        <end position="148"/>
    </location>
</feature>
<evidence type="ECO:0000256" key="5">
    <source>
        <dbReference type="ARBA" id="ARBA00022989"/>
    </source>
</evidence>
<dbReference type="NCBIfam" id="TIGR00836">
    <property type="entry name" value="amt"/>
    <property type="match status" value="1"/>
</dbReference>
<dbReference type="InterPro" id="IPR001905">
    <property type="entry name" value="Ammonium_transpt"/>
</dbReference>
<evidence type="ECO:0000313" key="11">
    <source>
        <dbReference type="EMBL" id="USS88342.1"/>
    </source>
</evidence>
<name>A0ABY5BT89_9LACO</name>
<sequence length="400" mass="43196">MAVNVLFIFLCSILVFVMTPGLAFFYGGMVPRRDINNTLMAVFIMCCVPVLLWVICGYSLSFSGNNWNIIGNLHNFFLNNVKFNAGAATTGGSITNIAFLIFQMMFALITPALFVGAVVERINFRFLILFVVLWSLFVYYPLVHIVWGGGFLQSLGVLDFAGGLVVHINAGVTALLLAYFLGPRLIQEKGSPKSLSWVLLGTTFLWIGWYGFNAGSAFAINGIAMQAMLTTTVATATAMLVWVILDVCTKRNATLFGICSGAICGLVAITPACGFVSVESSMIIGAIATMASYGFITVIKPKLKIDDTLDAFGCHGISGIVGSILTGLFASKAINPAVTHNGWLAGGNFHQFGIQLGATLFTVAFTTVVVTIIIVVLKQVMSMRMRHEEEIVKREMADLQ</sequence>
<reference evidence="11" key="1">
    <citation type="submission" date="2022-05" db="EMBL/GenBank/DDBJ databases">
        <authorList>
            <person name="Oliphant S.A."/>
            <person name="Watson-Haigh N.S."/>
            <person name="Sumby K.M."/>
            <person name="Gardner J.M."/>
            <person name="Jiranek V."/>
        </authorList>
    </citation>
    <scope>NUCLEOTIDE SEQUENCE</scope>
    <source>
        <strain evidence="11">KI11_C11</strain>
    </source>
</reference>
<feature type="transmembrane region" description="Helical" evidence="9">
    <location>
        <begin position="160"/>
        <end position="182"/>
    </location>
</feature>
<dbReference type="PROSITE" id="PS01219">
    <property type="entry name" value="AMMONIUM_TRANSP"/>
    <property type="match status" value="1"/>
</dbReference>
<gene>
    <name evidence="11" type="ORF">M3M39_02365</name>
</gene>
<keyword evidence="6 9" id="KW-0472">Membrane</keyword>
<evidence type="ECO:0000256" key="6">
    <source>
        <dbReference type="ARBA" id="ARBA00023136"/>
    </source>
</evidence>
<keyword evidence="3 9" id="KW-0813">Transport</keyword>
<feature type="transmembrane region" description="Helical" evidence="9">
    <location>
        <begin position="39"/>
        <end position="60"/>
    </location>
</feature>
<dbReference type="SUPFAM" id="SSF111352">
    <property type="entry name" value="Ammonium transporter"/>
    <property type="match status" value="1"/>
</dbReference>
<evidence type="ECO:0000313" key="12">
    <source>
        <dbReference type="Proteomes" id="UP001057025"/>
    </source>
</evidence>
<feature type="transmembrane region" description="Helical" evidence="9">
    <location>
        <begin position="194"/>
        <end position="212"/>
    </location>
</feature>
<feature type="transmembrane region" description="Helical" evidence="9">
    <location>
        <begin position="283"/>
        <end position="299"/>
    </location>
</feature>
<dbReference type="InterPro" id="IPR024041">
    <property type="entry name" value="NH4_transpt_AmtB-like_dom"/>
</dbReference>
<dbReference type="RefSeq" id="WP_252797628.1">
    <property type="nucleotide sequence ID" value="NZ_CP097118.1"/>
</dbReference>
<keyword evidence="7 9" id="KW-0924">Ammonia transport</keyword>
<comment type="similarity">
    <text evidence="2 9">Belongs to the ammonia transporter channel (TC 1.A.11.2) family.</text>
</comment>
<dbReference type="Gene3D" id="1.10.3430.10">
    <property type="entry name" value="Ammonium transporter AmtB like domains"/>
    <property type="match status" value="1"/>
</dbReference>
<organism evidence="11 12">
    <name type="scientific">Fructilactobacillus hinvesii</name>
    <dbReference type="NCBI Taxonomy" id="2940300"/>
    <lineage>
        <taxon>Bacteria</taxon>
        <taxon>Bacillati</taxon>
        <taxon>Bacillota</taxon>
        <taxon>Bacilli</taxon>
        <taxon>Lactobacillales</taxon>
        <taxon>Lactobacillaceae</taxon>
        <taxon>Fructilactobacillus</taxon>
    </lineage>
</organism>